<feature type="domain" description="GFO/IDH/MocA-like oxidoreductase" evidence="3">
    <location>
        <begin position="132"/>
        <end position="259"/>
    </location>
</feature>
<comment type="caution">
    <text evidence="4">The sequence shown here is derived from an EMBL/GenBank/DDBJ whole genome shotgun (WGS) entry which is preliminary data.</text>
</comment>
<gene>
    <name evidence="4" type="primary">iolG_10</name>
    <name evidence="4" type="ORF">PAESOLCIP111_01039</name>
</gene>
<keyword evidence="1 4" id="KW-0560">Oxidoreductase</keyword>
<evidence type="ECO:0000313" key="4">
    <source>
        <dbReference type="EMBL" id="CAG7608222.1"/>
    </source>
</evidence>
<dbReference type="EMBL" id="CAJVAS010000003">
    <property type="protein sequence ID" value="CAG7608222.1"/>
    <property type="molecule type" value="Genomic_DNA"/>
</dbReference>
<dbReference type="PANTHER" id="PTHR43818:SF11">
    <property type="entry name" value="BCDNA.GH03377"/>
    <property type="match status" value="1"/>
</dbReference>
<name>A0A916JZ26_9BACL</name>
<dbReference type="PANTHER" id="PTHR43818">
    <property type="entry name" value="BCDNA.GH03377"/>
    <property type="match status" value="1"/>
</dbReference>
<dbReference type="Pfam" id="PF01408">
    <property type="entry name" value="GFO_IDH_MocA"/>
    <property type="match status" value="1"/>
</dbReference>
<protein>
    <submittedName>
        <fullName evidence="4">Myo-inositol 2-dehydrogenase</fullName>
        <ecNumber evidence="4">1.1.1.18</ecNumber>
    </submittedName>
</protein>
<dbReference type="InterPro" id="IPR050463">
    <property type="entry name" value="Gfo/Idh/MocA_oxidrdct_glycsds"/>
</dbReference>
<dbReference type="GO" id="GO:0050112">
    <property type="term" value="F:inositol 2-dehydrogenase (NAD+) activity"/>
    <property type="evidence" value="ECO:0007669"/>
    <property type="project" value="UniProtKB-EC"/>
</dbReference>
<evidence type="ECO:0000259" key="2">
    <source>
        <dbReference type="Pfam" id="PF01408"/>
    </source>
</evidence>
<dbReference type="InterPro" id="IPR000683">
    <property type="entry name" value="Gfo/Idh/MocA-like_OxRdtase_N"/>
</dbReference>
<organism evidence="4 5">
    <name type="scientific">Paenibacillus solanacearum</name>
    <dbReference type="NCBI Taxonomy" id="2048548"/>
    <lineage>
        <taxon>Bacteria</taxon>
        <taxon>Bacillati</taxon>
        <taxon>Bacillota</taxon>
        <taxon>Bacilli</taxon>
        <taxon>Bacillales</taxon>
        <taxon>Paenibacillaceae</taxon>
        <taxon>Paenibacillus</taxon>
    </lineage>
</organism>
<keyword evidence="5" id="KW-1185">Reference proteome</keyword>
<evidence type="ECO:0000313" key="5">
    <source>
        <dbReference type="Proteomes" id="UP000693672"/>
    </source>
</evidence>
<dbReference type="InterPro" id="IPR055170">
    <property type="entry name" value="GFO_IDH_MocA-like_dom"/>
</dbReference>
<evidence type="ECO:0000259" key="3">
    <source>
        <dbReference type="Pfam" id="PF22725"/>
    </source>
</evidence>
<dbReference type="AlphaFoldDB" id="A0A916JZ26"/>
<sequence>MPKSWKVAVIGSGDMGKQHVKGWQAAGHEVVSITDIDASRASALAQECGVPTVYQDYKEAIAEPNVEIVSICLPLAFHAPVTIFAAEAGKHIFSEKPLARNPEESAAMEAAVRKAGVRFGLGFQRNLSQGVHKAKELVQAGTLGRPVFFECDSVAEIRPKRIMHDANGNMGPLMDLGCHYFIMWQTVFQSTPKSVYARGKVLAKERPELAHIQELAIDSAVVTVEYESGDVGVFTVTWGMPPKFRMKAREDRLFGPKGGITGGFNNNPSKLNLYIEDGVEELPLVTYKSLHKEQFDRFVQALERQGEPAAAFREGNDILLLTLAIFQSIETGEVIDFKAFCKETSR</sequence>
<feature type="domain" description="Gfo/Idh/MocA-like oxidoreductase N-terminal" evidence="2">
    <location>
        <begin position="6"/>
        <end position="123"/>
    </location>
</feature>
<dbReference type="Proteomes" id="UP000693672">
    <property type="component" value="Unassembled WGS sequence"/>
</dbReference>
<accession>A0A916JZ26</accession>
<dbReference type="GO" id="GO:0000166">
    <property type="term" value="F:nucleotide binding"/>
    <property type="evidence" value="ECO:0007669"/>
    <property type="project" value="InterPro"/>
</dbReference>
<evidence type="ECO:0000256" key="1">
    <source>
        <dbReference type="ARBA" id="ARBA00023002"/>
    </source>
</evidence>
<dbReference type="EC" id="1.1.1.18" evidence="4"/>
<reference evidence="4" key="1">
    <citation type="submission" date="2021-06" db="EMBL/GenBank/DDBJ databases">
        <authorList>
            <person name="Criscuolo A."/>
        </authorList>
    </citation>
    <scope>NUCLEOTIDE SEQUENCE</scope>
    <source>
        <strain evidence="4">CIP111600</strain>
    </source>
</reference>
<dbReference type="Pfam" id="PF22725">
    <property type="entry name" value="GFO_IDH_MocA_C3"/>
    <property type="match status" value="1"/>
</dbReference>
<proteinExistence type="predicted"/>
<dbReference type="RefSeq" id="WP_218090863.1">
    <property type="nucleotide sequence ID" value="NZ_CAJVAS010000003.1"/>
</dbReference>